<reference evidence="1 2" key="1">
    <citation type="journal article" date="2021" name="Hortic Res">
        <title>High-quality reference genome and annotation aids understanding of berry development for evergreen blueberry (Vaccinium darrowii).</title>
        <authorList>
            <person name="Yu J."/>
            <person name="Hulse-Kemp A.M."/>
            <person name="Babiker E."/>
            <person name="Staton M."/>
        </authorList>
    </citation>
    <scope>NUCLEOTIDE SEQUENCE [LARGE SCALE GENOMIC DNA]</scope>
    <source>
        <strain evidence="2">cv. NJ 8807/NJ 8810</strain>
        <tissue evidence="1">Young leaf</tissue>
    </source>
</reference>
<keyword evidence="2" id="KW-1185">Reference proteome</keyword>
<accession>A0ACB7XY81</accession>
<protein>
    <submittedName>
        <fullName evidence="1">Uncharacterized protein</fullName>
    </submittedName>
</protein>
<evidence type="ECO:0000313" key="1">
    <source>
        <dbReference type="EMBL" id="KAH7845962.1"/>
    </source>
</evidence>
<evidence type="ECO:0000313" key="2">
    <source>
        <dbReference type="Proteomes" id="UP000828048"/>
    </source>
</evidence>
<gene>
    <name evidence="1" type="ORF">Vadar_008032</name>
</gene>
<name>A0ACB7XY81_9ERIC</name>
<sequence length="408" mass="46079">MEFCSRLANQLMLQKVEQHDKKNSVVSPVSINAVLNMLAAGSKGATLENFFSILGSKTVEEINLESSKMMAMATDVGLNSADNGAEDNNDGIAPVLAMVNGAWFDRRFPLKPSYDQKILKGIFYCEAKTVHFATQAEQVREEINAWAEAASRGLIKDFLDPGSPSSEAALVLINGLYFRGNWDCEYKFESEYTKERDFYLLNGDTVSVPFMTNTRGFQFYQSFDGFKALKIPYESRQLNSRWSSSSRRFSMYFFLPDERDGLPDLLKKLISNPGKYLNLSDVKVNKFWIPKFKFSYGFIVLDAMQDMGTPLSFLTNSKDLSEMMHVPEDVDDFEPSMIQKAFIEIDEEGTEAAAVTEFEEECGCSMYEELPKRLISFVADHPFVFMLQEAKSGLTFFTGVVLDPSQSD</sequence>
<dbReference type="EMBL" id="CM037155">
    <property type="protein sequence ID" value="KAH7845962.1"/>
    <property type="molecule type" value="Genomic_DNA"/>
</dbReference>
<organism evidence="1 2">
    <name type="scientific">Vaccinium darrowii</name>
    <dbReference type="NCBI Taxonomy" id="229202"/>
    <lineage>
        <taxon>Eukaryota</taxon>
        <taxon>Viridiplantae</taxon>
        <taxon>Streptophyta</taxon>
        <taxon>Embryophyta</taxon>
        <taxon>Tracheophyta</taxon>
        <taxon>Spermatophyta</taxon>
        <taxon>Magnoliopsida</taxon>
        <taxon>eudicotyledons</taxon>
        <taxon>Gunneridae</taxon>
        <taxon>Pentapetalae</taxon>
        <taxon>asterids</taxon>
        <taxon>Ericales</taxon>
        <taxon>Ericaceae</taxon>
        <taxon>Vaccinioideae</taxon>
        <taxon>Vaccinieae</taxon>
        <taxon>Vaccinium</taxon>
    </lineage>
</organism>
<dbReference type="Proteomes" id="UP000828048">
    <property type="component" value="Chromosome 5"/>
</dbReference>
<comment type="caution">
    <text evidence="1">The sequence shown here is derived from an EMBL/GenBank/DDBJ whole genome shotgun (WGS) entry which is preliminary data.</text>
</comment>
<proteinExistence type="predicted"/>